<dbReference type="GO" id="GO:0046872">
    <property type="term" value="F:metal ion binding"/>
    <property type="evidence" value="ECO:0007669"/>
    <property type="project" value="UniProtKB-KW"/>
</dbReference>
<dbReference type="InterPro" id="IPR018495">
    <property type="entry name" value="Succ_DH_cyt_bsu_CS"/>
</dbReference>
<feature type="transmembrane region" description="Helical" evidence="13">
    <location>
        <begin position="107"/>
        <end position="127"/>
    </location>
</feature>
<sequence length="128" mass="14108">MANVERPLSPHLQIYRWPVTMATSILHRATGCGLAAGTLLLAWWLVAAAAGPEYYAMVQACLGSWLGRLVLLGFSWALFYHLLNGIRHLFWDAGHGYSLPVANKSGWAVIIGSVVLTVLAWILAYSWK</sequence>
<dbReference type="PIRSF" id="PIRSF000178">
    <property type="entry name" value="SDH_cyt_b560"/>
    <property type="match status" value="1"/>
</dbReference>
<evidence type="ECO:0000313" key="14">
    <source>
        <dbReference type="EMBL" id="QDO96503.1"/>
    </source>
</evidence>
<comment type="cofactor">
    <cofactor evidence="12">
        <name>heme</name>
        <dbReference type="ChEBI" id="CHEBI:30413"/>
    </cofactor>
    <text evidence="12">The heme is bound between the two transmembrane subunits.</text>
</comment>
<keyword evidence="7 12" id="KW-0479">Metal-binding</keyword>
<comment type="subunit">
    <text evidence="11">Part of an enzyme complex containing four subunits: a flavoprotein, an iron-sulfur protein, plus two membrane-anchoring proteins, SdhC and SdhD. The complex can form homotrimers.</text>
</comment>
<evidence type="ECO:0000256" key="8">
    <source>
        <dbReference type="ARBA" id="ARBA00022989"/>
    </source>
</evidence>
<evidence type="ECO:0000256" key="7">
    <source>
        <dbReference type="ARBA" id="ARBA00022723"/>
    </source>
</evidence>
<protein>
    <recommendedName>
        <fullName evidence="4">Succinate dehydrogenase cytochrome b556 subunit</fullName>
    </recommendedName>
</protein>
<name>A0A516GY94_9PROT</name>
<dbReference type="Gene3D" id="1.20.1300.10">
    <property type="entry name" value="Fumarate reductase/succinate dehydrogenase, transmembrane subunit"/>
    <property type="match status" value="1"/>
</dbReference>
<dbReference type="InterPro" id="IPR000701">
    <property type="entry name" value="SuccDH_FuR_B_TM-su"/>
</dbReference>
<dbReference type="EMBL" id="CP041636">
    <property type="protein sequence ID" value="QDO96503.1"/>
    <property type="molecule type" value="Genomic_DNA"/>
</dbReference>
<evidence type="ECO:0000256" key="11">
    <source>
        <dbReference type="ARBA" id="ARBA00025912"/>
    </source>
</evidence>
<feature type="transmembrane region" description="Helical" evidence="13">
    <location>
        <begin position="65"/>
        <end position="86"/>
    </location>
</feature>
<dbReference type="PROSITE" id="PS01000">
    <property type="entry name" value="SDH_CYT_1"/>
    <property type="match status" value="1"/>
</dbReference>
<gene>
    <name evidence="14" type="primary">sdhC</name>
    <name evidence="14" type="ORF">FNB15_04100</name>
</gene>
<evidence type="ECO:0000256" key="4">
    <source>
        <dbReference type="ARBA" id="ARBA00020076"/>
    </source>
</evidence>
<dbReference type="GO" id="GO:0006099">
    <property type="term" value="P:tricarboxylic acid cycle"/>
    <property type="evidence" value="ECO:0007669"/>
    <property type="project" value="InterPro"/>
</dbReference>
<keyword evidence="10 13" id="KW-0472">Membrane</keyword>
<comment type="function">
    <text evidence="1">Membrane-anchoring subunit of succinate dehydrogenase (SDH).</text>
</comment>
<dbReference type="AlphaFoldDB" id="A0A516GY94"/>
<dbReference type="RefSeq" id="WP_144067484.1">
    <property type="nucleotide sequence ID" value="NZ_CP041636.1"/>
</dbReference>
<evidence type="ECO:0000256" key="9">
    <source>
        <dbReference type="ARBA" id="ARBA00023004"/>
    </source>
</evidence>
<dbReference type="Pfam" id="PF01127">
    <property type="entry name" value="Sdh_cyt"/>
    <property type="match status" value="1"/>
</dbReference>
<evidence type="ECO:0000256" key="1">
    <source>
        <dbReference type="ARBA" id="ARBA00004050"/>
    </source>
</evidence>
<evidence type="ECO:0000256" key="6">
    <source>
        <dbReference type="ARBA" id="ARBA00022692"/>
    </source>
</evidence>
<evidence type="ECO:0000256" key="13">
    <source>
        <dbReference type="SAM" id="Phobius"/>
    </source>
</evidence>
<feature type="transmembrane region" description="Helical" evidence="13">
    <location>
        <begin position="25"/>
        <end position="45"/>
    </location>
</feature>
<dbReference type="InterPro" id="IPR014314">
    <property type="entry name" value="Succ_DH_cytb556"/>
</dbReference>
<keyword evidence="6 13" id="KW-0812">Transmembrane</keyword>
<evidence type="ECO:0000256" key="12">
    <source>
        <dbReference type="PIRSR" id="PIRSR000178-1"/>
    </source>
</evidence>
<evidence type="ECO:0000256" key="3">
    <source>
        <dbReference type="ARBA" id="ARBA00007244"/>
    </source>
</evidence>
<dbReference type="PROSITE" id="PS01001">
    <property type="entry name" value="SDH_CYT_2"/>
    <property type="match status" value="1"/>
</dbReference>
<keyword evidence="9 12" id="KW-0408">Iron</keyword>
<keyword evidence="8 13" id="KW-1133">Transmembrane helix</keyword>
<dbReference type="SUPFAM" id="SSF81343">
    <property type="entry name" value="Fumarate reductase respiratory complex transmembrane subunits"/>
    <property type="match status" value="1"/>
</dbReference>
<dbReference type="Proteomes" id="UP000317496">
    <property type="component" value="Chromosome"/>
</dbReference>
<evidence type="ECO:0000256" key="2">
    <source>
        <dbReference type="ARBA" id="ARBA00004141"/>
    </source>
</evidence>
<evidence type="ECO:0000313" key="15">
    <source>
        <dbReference type="Proteomes" id="UP000317496"/>
    </source>
</evidence>
<accession>A0A516GY94</accession>
<evidence type="ECO:0000256" key="5">
    <source>
        <dbReference type="ARBA" id="ARBA00022617"/>
    </source>
</evidence>
<keyword evidence="15" id="KW-1185">Reference proteome</keyword>
<reference evidence="14 15" key="1">
    <citation type="submission" date="2019-07" db="EMBL/GenBank/DDBJ databases">
        <title>Genome sequencing for Ferrovibrio sp. K5.</title>
        <authorList>
            <person name="Park S.-J."/>
        </authorList>
    </citation>
    <scope>NUCLEOTIDE SEQUENCE [LARGE SCALE GENOMIC DNA]</scope>
    <source>
        <strain evidence="14 15">K5</strain>
    </source>
</reference>
<dbReference type="GO" id="GO:0009055">
    <property type="term" value="F:electron transfer activity"/>
    <property type="evidence" value="ECO:0007669"/>
    <property type="project" value="InterPro"/>
</dbReference>
<dbReference type="GO" id="GO:0016020">
    <property type="term" value="C:membrane"/>
    <property type="evidence" value="ECO:0007669"/>
    <property type="project" value="UniProtKB-SubCell"/>
</dbReference>
<dbReference type="PANTHER" id="PTHR10978">
    <property type="entry name" value="SUCCINATE DEHYDROGENASE CYTOCHROME B560 SUBUNIT"/>
    <property type="match status" value="1"/>
</dbReference>
<dbReference type="NCBIfam" id="TIGR02970">
    <property type="entry name" value="succ_dehyd_cytB"/>
    <property type="match status" value="1"/>
</dbReference>
<comment type="subcellular location">
    <subcellularLocation>
        <location evidence="2">Membrane</location>
        <topology evidence="2">Multi-pass membrane protein</topology>
    </subcellularLocation>
</comment>
<evidence type="ECO:0000256" key="10">
    <source>
        <dbReference type="ARBA" id="ARBA00023136"/>
    </source>
</evidence>
<dbReference type="InterPro" id="IPR034804">
    <property type="entry name" value="SQR/QFR_C/D"/>
</dbReference>
<dbReference type="PANTHER" id="PTHR10978:SF5">
    <property type="entry name" value="SUCCINATE DEHYDROGENASE CYTOCHROME B560 SUBUNIT, MITOCHONDRIAL"/>
    <property type="match status" value="1"/>
</dbReference>
<keyword evidence="5 12" id="KW-0349">Heme</keyword>
<dbReference type="KEGG" id="fer:FNB15_04100"/>
<comment type="similarity">
    <text evidence="3">Belongs to the cytochrome b560 family.</text>
</comment>
<feature type="binding site" description="axial binding residue" evidence="12">
    <location>
        <position position="81"/>
    </location>
    <ligand>
        <name>heme</name>
        <dbReference type="ChEBI" id="CHEBI:30413"/>
        <note>ligand shared with second transmembrane subunit</note>
    </ligand>
    <ligandPart>
        <name>Fe</name>
        <dbReference type="ChEBI" id="CHEBI:18248"/>
    </ligandPart>
</feature>
<proteinExistence type="inferred from homology"/>
<dbReference type="OrthoDB" id="9799441at2"/>
<organism evidence="14 15">
    <name type="scientific">Ferrovibrio terrae</name>
    <dbReference type="NCBI Taxonomy" id="2594003"/>
    <lineage>
        <taxon>Bacteria</taxon>
        <taxon>Pseudomonadati</taxon>
        <taxon>Pseudomonadota</taxon>
        <taxon>Alphaproteobacteria</taxon>
        <taxon>Rhodospirillales</taxon>
        <taxon>Rhodospirillaceae</taxon>
        <taxon>Ferrovibrio</taxon>
    </lineage>
</organism>
<dbReference type="CDD" id="cd03499">
    <property type="entry name" value="SQR_TypeC_SdhC"/>
    <property type="match status" value="1"/>
</dbReference>